<dbReference type="Proteomes" id="UP000622707">
    <property type="component" value="Unassembled WGS sequence"/>
</dbReference>
<feature type="transmembrane region" description="Helical" evidence="1">
    <location>
        <begin position="20"/>
        <end position="44"/>
    </location>
</feature>
<protein>
    <submittedName>
        <fullName evidence="2">Uncharacterized protein</fullName>
    </submittedName>
</protein>
<dbReference type="RefSeq" id="WP_201690736.1">
    <property type="nucleotide sequence ID" value="NZ_JAEQND010000008.1"/>
</dbReference>
<gene>
    <name evidence="2" type="ORF">JI746_15625</name>
</gene>
<sequence>MRNQTAHRIRGAATLARPGWVWAAAVVMNAPAVGAAALLGWFAWTADAPGLTAVAGILFGLVLFWAILVTQDSWRVLRRFNRRYGSPDASGA</sequence>
<keyword evidence="1" id="KW-0812">Transmembrane</keyword>
<evidence type="ECO:0000313" key="3">
    <source>
        <dbReference type="Proteomes" id="UP000622707"/>
    </source>
</evidence>
<keyword evidence="1" id="KW-0472">Membrane</keyword>
<keyword evidence="1" id="KW-1133">Transmembrane helix</keyword>
<keyword evidence="3" id="KW-1185">Reference proteome</keyword>
<accession>A0ABS1JQK3</accession>
<reference evidence="2 3" key="1">
    <citation type="journal article" date="2017" name="Int. J. Syst. Evol. Microbiol.">
        <title>Ramlibacter alkalitolerans sp. nov., alkali-tolerant bacterium isolated from soil of ginseng.</title>
        <authorList>
            <person name="Lee D.H."/>
            <person name="Cha C.J."/>
        </authorList>
    </citation>
    <scope>NUCLEOTIDE SEQUENCE [LARGE SCALE GENOMIC DNA]</scope>
    <source>
        <strain evidence="2 3">KACC 19305</strain>
    </source>
</reference>
<name>A0ABS1JQK3_9BURK</name>
<proteinExistence type="predicted"/>
<evidence type="ECO:0000313" key="2">
    <source>
        <dbReference type="EMBL" id="MBL0426544.1"/>
    </source>
</evidence>
<organism evidence="2 3">
    <name type="scientific">Ramlibacter alkalitolerans</name>
    <dbReference type="NCBI Taxonomy" id="2039631"/>
    <lineage>
        <taxon>Bacteria</taxon>
        <taxon>Pseudomonadati</taxon>
        <taxon>Pseudomonadota</taxon>
        <taxon>Betaproteobacteria</taxon>
        <taxon>Burkholderiales</taxon>
        <taxon>Comamonadaceae</taxon>
        <taxon>Ramlibacter</taxon>
    </lineage>
</organism>
<comment type="caution">
    <text evidence="2">The sequence shown here is derived from an EMBL/GenBank/DDBJ whole genome shotgun (WGS) entry which is preliminary data.</text>
</comment>
<feature type="transmembrane region" description="Helical" evidence="1">
    <location>
        <begin position="50"/>
        <end position="69"/>
    </location>
</feature>
<evidence type="ECO:0000256" key="1">
    <source>
        <dbReference type="SAM" id="Phobius"/>
    </source>
</evidence>
<dbReference type="EMBL" id="JAEQND010000008">
    <property type="protein sequence ID" value="MBL0426544.1"/>
    <property type="molecule type" value="Genomic_DNA"/>
</dbReference>